<dbReference type="InterPro" id="IPR038063">
    <property type="entry name" value="Transpep_catalytic_dom"/>
</dbReference>
<comment type="pathway">
    <text evidence="1 7">Cell wall biogenesis; peptidoglycan biosynthesis.</text>
</comment>
<dbReference type="PROSITE" id="PS52029">
    <property type="entry name" value="LD_TPASE"/>
    <property type="match status" value="1"/>
</dbReference>
<dbReference type="GO" id="GO:0016740">
    <property type="term" value="F:transferase activity"/>
    <property type="evidence" value="ECO:0007669"/>
    <property type="project" value="UniProtKB-KW"/>
</dbReference>
<dbReference type="CDD" id="cd16913">
    <property type="entry name" value="YkuD_like"/>
    <property type="match status" value="1"/>
</dbReference>
<feature type="domain" description="L,D-TPase catalytic" evidence="9">
    <location>
        <begin position="247"/>
        <end position="400"/>
    </location>
</feature>
<feature type="chain" id="PRO_5030528537" evidence="8">
    <location>
        <begin position="47"/>
        <end position="501"/>
    </location>
</feature>
<dbReference type="InterPro" id="IPR052905">
    <property type="entry name" value="LD-transpeptidase_YkuD-like"/>
</dbReference>
<dbReference type="GO" id="GO:0008360">
    <property type="term" value="P:regulation of cell shape"/>
    <property type="evidence" value="ECO:0007669"/>
    <property type="project" value="UniProtKB-UniRule"/>
</dbReference>
<name>A0A7W4PJR5_9PROT</name>
<comment type="similarity">
    <text evidence="2">Belongs to the YkuD family.</text>
</comment>
<dbReference type="GO" id="GO:0004180">
    <property type="term" value="F:carboxypeptidase activity"/>
    <property type="evidence" value="ECO:0007669"/>
    <property type="project" value="UniProtKB-ARBA"/>
</dbReference>
<accession>A0A7W4PJR5</accession>
<dbReference type="RefSeq" id="WP_183009929.1">
    <property type="nucleotide sequence ID" value="NZ_JABEQP010000012.1"/>
</dbReference>
<dbReference type="PANTHER" id="PTHR41533">
    <property type="entry name" value="L,D-TRANSPEPTIDASE HI_1667-RELATED"/>
    <property type="match status" value="1"/>
</dbReference>
<organism evidence="10 11">
    <name type="scientific">Gluconacetobacter dulcium</name>
    <dbReference type="NCBI Taxonomy" id="2729096"/>
    <lineage>
        <taxon>Bacteria</taxon>
        <taxon>Pseudomonadati</taxon>
        <taxon>Pseudomonadota</taxon>
        <taxon>Alphaproteobacteria</taxon>
        <taxon>Acetobacterales</taxon>
        <taxon>Acetobacteraceae</taxon>
        <taxon>Gluconacetobacter</taxon>
    </lineage>
</organism>
<evidence type="ECO:0000256" key="8">
    <source>
        <dbReference type="SAM" id="SignalP"/>
    </source>
</evidence>
<feature type="active site" description="Nucleophile" evidence="7">
    <location>
        <position position="379"/>
    </location>
</feature>
<proteinExistence type="inferred from homology"/>
<reference evidence="10 11" key="1">
    <citation type="submission" date="2020-04" db="EMBL/GenBank/DDBJ databases">
        <title>Description of novel Gluconacetobacter.</title>
        <authorList>
            <person name="Sombolestani A."/>
        </authorList>
    </citation>
    <scope>NUCLEOTIDE SEQUENCE [LARGE SCALE GENOMIC DNA]</scope>
    <source>
        <strain evidence="10 11">LMG 22058</strain>
    </source>
</reference>
<evidence type="ECO:0000256" key="4">
    <source>
        <dbReference type="ARBA" id="ARBA00022960"/>
    </source>
</evidence>
<evidence type="ECO:0000256" key="6">
    <source>
        <dbReference type="ARBA" id="ARBA00023316"/>
    </source>
</evidence>
<feature type="signal peptide" evidence="8">
    <location>
        <begin position="1"/>
        <end position="46"/>
    </location>
</feature>
<sequence>MRVAWYTVRDGRRRGVVGARSRNAARGVVSRSMSALALAFMLAACAVNPENANTELGHLIDGASQLTVAGEPVNVALLRRFYARHDFEPVWTVRSAEARSLLDAVLRAGDNGLAPEMFHADLLRQETDLAPLDRELLLSDAFLSYADALARGAVPVDRRRDDETLTPEPVDVAARLDAAIDSPDPAAVIEALAPATPTYRALRQALRACRQSSVGRDGRKGGGATCLRRIEVNLERQRWLPRAMPPDRVVVNVAEERLVLYRADRPVFSTRVIVGQDGERNQSPEFRAMIDASLYNPPWVVPVDIVQREILPKISRDPGYLARNRMIMLANGEVEQKPGLDAGLGLIMFDMPNRFDVYLHDTPDQNLFRRDNRRISHGCIRVQKPRDFAALLMRQPIDAIDQAIAQGTTTRKALPEPVPVFVVYLTAFLDADGVLRFLPDFYDRDAGIWQQLRKRSARRHPAAQADRSLVSTTRLLAALDRSEPPSPMTGRMVLRRPTIGG</sequence>
<comment type="caution">
    <text evidence="10">The sequence shown here is derived from an EMBL/GenBank/DDBJ whole genome shotgun (WGS) entry which is preliminary data.</text>
</comment>
<dbReference type="EMBL" id="JABEQP010000012">
    <property type="protein sequence ID" value="MBB2198864.1"/>
    <property type="molecule type" value="Genomic_DNA"/>
</dbReference>
<dbReference type="Proteomes" id="UP000530320">
    <property type="component" value="Unassembled WGS sequence"/>
</dbReference>
<keyword evidence="4 7" id="KW-0133">Cell shape</keyword>
<evidence type="ECO:0000256" key="2">
    <source>
        <dbReference type="ARBA" id="ARBA00005992"/>
    </source>
</evidence>
<evidence type="ECO:0000313" key="10">
    <source>
        <dbReference type="EMBL" id="MBB2198864.1"/>
    </source>
</evidence>
<keyword evidence="5 7" id="KW-0573">Peptidoglycan synthesis</keyword>
<feature type="active site" description="Proton donor/acceptor" evidence="7">
    <location>
        <position position="360"/>
    </location>
</feature>
<evidence type="ECO:0000256" key="3">
    <source>
        <dbReference type="ARBA" id="ARBA00022679"/>
    </source>
</evidence>
<dbReference type="Gene3D" id="2.40.440.10">
    <property type="entry name" value="L,D-transpeptidase catalytic domain-like"/>
    <property type="match status" value="1"/>
</dbReference>
<dbReference type="PANTHER" id="PTHR41533:SF2">
    <property type="entry name" value="BLR7131 PROTEIN"/>
    <property type="match status" value="1"/>
</dbReference>
<evidence type="ECO:0000256" key="1">
    <source>
        <dbReference type="ARBA" id="ARBA00004752"/>
    </source>
</evidence>
<dbReference type="Pfam" id="PF20142">
    <property type="entry name" value="Scaffold"/>
    <property type="match status" value="1"/>
</dbReference>
<dbReference type="AlphaFoldDB" id="A0A7W4PJR5"/>
<dbReference type="InterPro" id="IPR045380">
    <property type="entry name" value="LD_TPept_scaffold_dom"/>
</dbReference>
<dbReference type="GO" id="GO:0071555">
    <property type="term" value="P:cell wall organization"/>
    <property type="evidence" value="ECO:0007669"/>
    <property type="project" value="UniProtKB-UniRule"/>
</dbReference>
<dbReference type="GO" id="GO:0009252">
    <property type="term" value="P:peptidoglycan biosynthetic process"/>
    <property type="evidence" value="ECO:0007669"/>
    <property type="project" value="UniProtKB-UniPathway"/>
</dbReference>
<evidence type="ECO:0000256" key="5">
    <source>
        <dbReference type="ARBA" id="ARBA00022984"/>
    </source>
</evidence>
<keyword evidence="3" id="KW-0808">Transferase</keyword>
<dbReference type="UniPathway" id="UPA00219"/>
<evidence type="ECO:0000259" key="9">
    <source>
        <dbReference type="PROSITE" id="PS52029"/>
    </source>
</evidence>
<evidence type="ECO:0000256" key="7">
    <source>
        <dbReference type="PROSITE-ProRule" id="PRU01373"/>
    </source>
</evidence>
<dbReference type="SUPFAM" id="SSF141523">
    <property type="entry name" value="L,D-transpeptidase catalytic domain-like"/>
    <property type="match status" value="1"/>
</dbReference>
<evidence type="ECO:0000313" key="11">
    <source>
        <dbReference type="Proteomes" id="UP000530320"/>
    </source>
</evidence>
<protein>
    <submittedName>
        <fullName evidence="10">L,D-transpeptidase family protein</fullName>
    </submittedName>
</protein>
<dbReference type="InterPro" id="IPR005490">
    <property type="entry name" value="LD_TPept_cat_dom"/>
</dbReference>
<gene>
    <name evidence="10" type="ORF">HLH44_15620</name>
</gene>
<dbReference type="Pfam" id="PF03734">
    <property type="entry name" value="YkuD"/>
    <property type="match status" value="1"/>
</dbReference>
<keyword evidence="8" id="KW-0732">Signal</keyword>
<keyword evidence="6 7" id="KW-0961">Cell wall biogenesis/degradation</keyword>